<reference evidence="6" key="1">
    <citation type="submission" date="2022-03" db="EMBL/GenBank/DDBJ databases">
        <authorList>
            <person name="Martin C."/>
        </authorList>
    </citation>
    <scope>NUCLEOTIDE SEQUENCE</scope>
</reference>
<dbReference type="InterPro" id="IPR006202">
    <property type="entry name" value="Neur_chan_lig-bd"/>
</dbReference>
<name>A0A8J1XZM6_OWEFU</name>
<proteinExistence type="inferred from homology"/>
<feature type="transmembrane region" description="Helical" evidence="5">
    <location>
        <begin position="315"/>
        <end position="340"/>
    </location>
</feature>
<evidence type="ECO:0000256" key="1">
    <source>
        <dbReference type="ARBA" id="ARBA00004141"/>
    </source>
</evidence>
<evidence type="ECO:0000313" key="6">
    <source>
        <dbReference type="EMBL" id="CAH1774052.1"/>
    </source>
</evidence>
<dbReference type="Gene3D" id="1.20.58.390">
    <property type="entry name" value="Neurotransmitter-gated ion-channel transmembrane domain"/>
    <property type="match status" value="2"/>
</dbReference>
<accession>A0A8J1XZM6</accession>
<comment type="subcellular location">
    <subcellularLocation>
        <location evidence="1">Membrane</location>
        <topology evidence="1">Multi-pass membrane protein</topology>
    </subcellularLocation>
</comment>
<comment type="similarity">
    <text evidence="5">Belongs to the ligand-gated ion channel (TC 1.A.9) family.</text>
</comment>
<dbReference type="Pfam" id="PF02931">
    <property type="entry name" value="Neur_chan_LBD"/>
    <property type="match status" value="1"/>
</dbReference>
<sequence>MEERYGACLFLSFNCIFFLSMFSRICDGKGIDIGNNYTSTPEERLYADLLDKRPYKKVVIPRYDASQPVTIDMSFTILQIKSMDEHQQEMSFHGWLDVIWRDPRLTWNPVDYENVDQIIVPASNVWTPDLTLENSAHDSKLSDWLSNFYIRVRNDGKLIWQPGGEFAIQCDIDIAYFPFDEQLCEIIIMAWSSSTHNIIITPIQETILMRKYREHGEWHIDDTFAESKVEHSLVQDETNMYSIMRFKVHMIRKPLYFGLNVILPCILLSLLTVGVFCLPPEAGEKVGLGLTVLLSFSVFLLIVDDSMPRTSEVVPLISIYLTSIMAMTAASVFLTIWVLAMHHHAAKPVPQWVRKIVFGIMAKMVNLKHAHSLANRHSDLAKVHPRNNFLQKKDSVATIESIVVEKRESQRKEDENNGGEIQKIVTLLEEILKKQQEDEAESSYQKEWIEVARVVDRFCFVISTTVVVTLSVVLLLIIPLARPMKSLGEHLQ</sequence>
<dbReference type="Gene3D" id="2.70.170.10">
    <property type="entry name" value="Neurotransmitter-gated ion-channel ligand-binding domain"/>
    <property type="match status" value="1"/>
</dbReference>
<dbReference type="InterPro" id="IPR038050">
    <property type="entry name" value="Neuro_actylchol_rec"/>
</dbReference>
<dbReference type="InterPro" id="IPR036719">
    <property type="entry name" value="Neuro-gated_channel_TM_sf"/>
</dbReference>
<dbReference type="PANTHER" id="PTHR18945">
    <property type="entry name" value="NEUROTRANSMITTER GATED ION CHANNEL"/>
    <property type="match status" value="1"/>
</dbReference>
<evidence type="ECO:0000313" key="7">
    <source>
        <dbReference type="Proteomes" id="UP000749559"/>
    </source>
</evidence>
<keyword evidence="5" id="KW-0406">Ion transport</keyword>
<dbReference type="InterPro" id="IPR006201">
    <property type="entry name" value="Neur_channel"/>
</dbReference>
<keyword evidence="5" id="KW-0732">Signal</keyword>
<feature type="transmembrane region" description="Helical" evidence="5">
    <location>
        <begin position="255"/>
        <end position="279"/>
    </location>
</feature>
<gene>
    <name evidence="6" type="ORF">OFUS_LOCUS1574</name>
</gene>
<dbReference type="PRINTS" id="PR00252">
    <property type="entry name" value="NRIONCHANNEL"/>
</dbReference>
<keyword evidence="2 5" id="KW-0812">Transmembrane</keyword>
<keyword evidence="7" id="KW-1185">Reference proteome</keyword>
<evidence type="ECO:0000256" key="2">
    <source>
        <dbReference type="ARBA" id="ARBA00022692"/>
    </source>
</evidence>
<dbReference type="Pfam" id="PF02932">
    <property type="entry name" value="Neur_chan_memb"/>
    <property type="match status" value="1"/>
</dbReference>
<dbReference type="CDD" id="cd19051">
    <property type="entry name" value="LGIC_TM_cation"/>
    <property type="match status" value="1"/>
</dbReference>
<keyword evidence="3 5" id="KW-1133">Transmembrane helix</keyword>
<dbReference type="Proteomes" id="UP000749559">
    <property type="component" value="Unassembled WGS sequence"/>
</dbReference>
<dbReference type="FunFam" id="1.20.58.390:FF:000043">
    <property type="entry name" value="AcetylCholine Receptor"/>
    <property type="match status" value="1"/>
</dbReference>
<dbReference type="FunFam" id="2.70.170.10:FF:000028">
    <property type="entry name" value="AcetylCholine Receptor"/>
    <property type="match status" value="1"/>
</dbReference>
<feature type="signal peptide" evidence="5">
    <location>
        <begin position="1"/>
        <end position="28"/>
    </location>
</feature>
<protein>
    <submittedName>
        <fullName evidence="6">Uncharacterized protein</fullName>
    </submittedName>
</protein>
<dbReference type="SUPFAM" id="SSF90112">
    <property type="entry name" value="Neurotransmitter-gated ion-channel transmembrane pore"/>
    <property type="match status" value="1"/>
</dbReference>
<dbReference type="PROSITE" id="PS00236">
    <property type="entry name" value="NEUROTR_ION_CHANNEL"/>
    <property type="match status" value="1"/>
</dbReference>
<keyword evidence="5" id="KW-0407">Ion channel</keyword>
<evidence type="ECO:0000256" key="3">
    <source>
        <dbReference type="ARBA" id="ARBA00022989"/>
    </source>
</evidence>
<dbReference type="GO" id="GO:0004888">
    <property type="term" value="F:transmembrane signaling receptor activity"/>
    <property type="evidence" value="ECO:0007669"/>
    <property type="project" value="InterPro"/>
</dbReference>
<dbReference type="GO" id="GO:0016020">
    <property type="term" value="C:membrane"/>
    <property type="evidence" value="ECO:0007669"/>
    <property type="project" value="UniProtKB-SubCell"/>
</dbReference>
<comment type="caution">
    <text evidence="6">The sequence shown here is derived from an EMBL/GenBank/DDBJ whole genome shotgun (WGS) entry which is preliminary data.</text>
</comment>
<evidence type="ECO:0000256" key="4">
    <source>
        <dbReference type="ARBA" id="ARBA00023136"/>
    </source>
</evidence>
<dbReference type="GO" id="GO:0005230">
    <property type="term" value="F:extracellular ligand-gated monoatomic ion channel activity"/>
    <property type="evidence" value="ECO:0007669"/>
    <property type="project" value="InterPro"/>
</dbReference>
<dbReference type="OrthoDB" id="5975154at2759"/>
<feature type="chain" id="PRO_5042621161" evidence="5">
    <location>
        <begin position="29"/>
        <end position="492"/>
    </location>
</feature>
<dbReference type="InterPro" id="IPR018000">
    <property type="entry name" value="Neurotransmitter_ion_chnl_CS"/>
</dbReference>
<keyword evidence="5" id="KW-0813">Transport</keyword>
<evidence type="ECO:0000256" key="5">
    <source>
        <dbReference type="RuleBase" id="RU000687"/>
    </source>
</evidence>
<dbReference type="EMBL" id="CAIIXF020000001">
    <property type="protein sequence ID" value="CAH1774052.1"/>
    <property type="molecule type" value="Genomic_DNA"/>
</dbReference>
<dbReference type="SUPFAM" id="SSF63712">
    <property type="entry name" value="Nicotinic receptor ligand binding domain-like"/>
    <property type="match status" value="1"/>
</dbReference>
<organism evidence="6 7">
    <name type="scientific">Owenia fusiformis</name>
    <name type="common">Polychaete worm</name>
    <dbReference type="NCBI Taxonomy" id="6347"/>
    <lineage>
        <taxon>Eukaryota</taxon>
        <taxon>Metazoa</taxon>
        <taxon>Spiralia</taxon>
        <taxon>Lophotrochozoa</taxon>
        <taxon>Annelida</taxon>
        <taxon>Polychaeta</taxon>
        <taxon>Sedentaria</taxon>
        <taxon>Canalipalpata</taxon>
        <taxon>Sabellida</taxon>
        <taxon>Oweniida</taxon>
        <taxon>Oweniidae</taxon>
        <taxon>Owenia</taxon>
    </lineage>
</organism>
<keyword evidence="4 5" id="KW-0472">Membrane</keyword>
<dbReference type="InterPro" id="IPR006029">
    <property type="entry name" value="Neurotrans-gated_channel_TM"/>
</dbReference>
<feature type="transmembrane region" description="Helical" evidence="5">
    <location>
        <begin position="458"/>
        <end position="481"/>
    </location>
</feature>
<dbReference type="CDD" id="cd18989">
    <property type="entry name" value="LGIC_ECD_cation"/>
    <property type="match status" value="1"/>
</dbReference>
<dbReference type="AlphaFoldDB" id="A0A8J1XZM6"/>
<dbReference type="InterPro" id="IPR036734">
    <property type="entry name" value="Neur_chan_lig-bd_sf"/>
</dbReference>
<dbReference type="NCBIfam" id="TIGR00860">
    <property type="entry name" value="LIC"/>
    <property type="match status" value="1"/>
</dbReference>
<feature type="transmembrane region" description="Helical" evidence="5">
    <location>
        <begin position="286"/>
        <end position="303"/>
    </location>
</feature>